<feature type="signal peptide" evidence="1">
    <location>
        <begin position="1"/>
        <end position="22"/>
    </location>
</feature>
<evidence type="ECO:0000313" key="2">
    <source>
        <dbReference type="EMBL" id="MBX56766.1"/>
    </source>
</evidence>
<feature type="chain" id="PRO_5015177614" evidence="1">
    <location>
        <begin position="23"/>
        <end position="42"/>
    </location>
</feature>
<sequence>MMLMFLNVHFNLILCILEHTLCLHCTSGDFLPSYSLRWTTWH</sequence>
<dbReference type="AlphaFoldDB" id="A0A2P2PPU7"/>
<keyword evidence="1" id="KW-0732">Signal</keyword>
<reference evidence="2" key="1">
    <citation type="submission" date="2018-02" db="EMBL/GenBank/DDBJ databases">
        <title>Rhizophora mucronata_Transcriptome.</title>
        <authorList>
            <person name="Meera S.P."/>
            <person name="Sreeshan A."/>
            <person name="Augustine A."/>
        </authorList>
    </citation>
    <scope>NUCLEOTIDE SEQUENCE</scope>
    <source>
        <tissue evidence="2">Leaf</tissue>
    </source>
</reference>
<accession>A0A2P2PPU7</accession>
<protein>
    <submittedName>
        <fullName evidence="2">Uncharacterized protein</fullName>
    </submittedName>
</protein>
<proteinExistence type="predicted"/>
<name>A0A2P2PPU7_RHIMU</name>
<evidence type="ECO:0000256" key="1">
    <source>
        <dbReference type="SAM" id="SignalP"/>
    </source>
</evidence>
<organism evidence="2">
    <name type="scientific">Rhizophora mucronata</name>
    <name type="common">Asiatic mangrove</name>
    <dbReference type="NCBI Taxonomy" id="61149"/>
    <lineage>
        <taxon>Eukaryota</taxon>
        <taxon>Viridiplantae</taxon>
        <taxon>Streptophyta</taxon>
        <taxon>Embryophyta</taxon>
        <taxon>Tracheophyta</taxon>
        <taxon>Spermatophyta</taxon>
        <taxon>Magnoliopsida</taxon>
        <taxon>eudicotyledons</taxon>
        <taxon>Gunneridae</taxon>
        <taxon>Pentapetalae</taxon>
        <taxon>rosids</taxon>
        <taxon>fabids</taxon>
        <taxon>Malpighiales</taxon>
        <taxon>Rhizophoraceae</taxon>
        <taxon>Rhizophora</taxon>
    </lineage>
</organism>
<dbReference type="EMBL" id="GGEC01076282">
    <property type="protein sequence ID" value="MBX56766.1"/>
    <property type="molecule type" value="Transcribed_RNA"/>
</dbReference>